<dbReference type="Pfam" id="PF08263">
    <property type="entry name" value="LRRNT_2"/>
    <property type="match status" value="1"/>
</dbReference>
<dbReference type="GO" id="GO:0016020">
    <property type="term" value="C:membrane"/>
    <property type="evidence" value="ECO:0007669"/>
    <property type="project" value="UniProtKB-SubCell"/>
</dbReference>
<evidence type="ECO:0000259" key="15">
    <source>
        <dbReference type="PROSITE" id="PS50011"/>
    </source>
</evidence>
<dbReference type="FunFam" id="3.80.10.10:FF:000234">
    <property type="entry name" value="Probable inactive receptor kinase RLK902"/>
    <property type="match status" value="1"/>
</dbReference>
<dbReference type="Gene3D" id="3.80.10.10">
    <property type="entry name" value="Ribonuclease Inhibitor"/>
    <property type="match status" value="1"/>
</dbReference>
<keyword evidence="3" id="KW-0433">Leucine-rich repeat</keyword>
<reference evidence="16" key="1">
    <citation type="journal article" date="2019" name="Database">
        <title>The radish genome database (RadishGD): an integrated information resource for radish genomics.</title>
        <authorList>
            <person name="Yu H.J."/>
            <person name="Baek S."/>
            <person name="Lee Y.J."/>
            <person name="Cho A."/>
            <person name="Mun J.H."/>
        </authorList>
    </citation>
    <scope>NUCLEOTIDE SEQUENCE [LARGE SCALE GENOMIC DNA]</scope>
    <source>
        <strain evidence="16">cv. WK10039</strain>
    </source>
</reference>
<dbReference type="PROSITE" id="PS00107">
    <property type="entry name" value="PROTEIN_KINASE_ATP"/>
    <property type="match status" value="1"/>
</dbReference>
<dbReference type="SUPFAM" id="SSF52058">
    <property type="entry name" value="L domain-like"/>
    <property type="match status" value="1"/>
</dbReference>
<keyword evidence="16" id="KW-1185">Reference proteome</keyword>
<dbReference type="PANTHER" id="PTHR48010:SF14">
    <property type="entry name" value="PROTEIN KINASE DOMAIN-CONTAINING PROTEIN"/>
    <property type="match status" value="1"/>
</dbReference>
<keyword evidence="10 13" id="KW-0472">Membrane</keyword>
<dbReference type="OrthoDB" id="676979at2759"/>
<feature type="region of interest" description="Disordered" evidence="12">
    <location>
        <begin position="288"/>
        <end position="311"/>
    </location>
</feature>
<sequence length="622" mass="69128">MSRRLSIFYSVLLLIFASPSLLSPVTGDLAGDRQALLDFLNNITHPRSLAWNASSPVCATWSGVTCNRDNTRVTALHLPGASLLGVVPPGTISRLSELEILSLRSNGLRGPFPIDFLQLKKLKAITLSNNKFSGPLPSDYTTWMNLTVLDLFGNRFNGSIPSGLANLTGLLSLNLAENSFSGEIPDLNLPGLRRLNFSNNNLTGTVPKSLSRFGHSAFSGNNLTYDSTSPPVGSPAQKEKEQEEDKHGIYISEPAILGIAITGCFLIFFVIAILIIICYVKRKKRQETEPETVKPAKANPETLPSEKEVSKSRKEINIEDMEEKSEFNRIIFFEGSNLAFNLEDLLTSSAEFLGKGTFGMTYKAVLGDAKVIAVKRFKDVPVSRKDFKHQMEIVGNIRHENVAPLRAYVCSKEQKLMVYDYYPTGSLSVLLHGKNGNEDHVPLDWETRLRFLIGLAKGLAHLHTQNKLAHGNIKSSNVFLNSKRYGCISETGLALLTNPVVRADSSARTELRYRAPEAAYDTRRSTPESDIYGFGILMLETLSGRSSMDDKKEDIELVVWMNNVLAEQWTGEVFDLELVKTPNIEAKLLQMIDLVQLCTNRVPVKRPEIAKVVEILEEIERE</sequence>
<dbReference type="KEGG" id="rsz:108833296"/>
<dbReference type="InterPro" id="IPR001245">
    <property type="entry name" value="Ser-Thr/Tyr_kinase_cat_dom"/>
</dbReference>
<keyword evidence="4 13" id="KW-0812">Transmembrane</keyword>
<evidence type="ECO:0000256" key="6">
    <source>
        <dbReference type="ARBA" id="ARBA00022737"/>
    </source>
</evidence>
<keyword evidence="5 14" id="KW-0732">Signal</keyword>
<keyword evidence="9 13" id="KW-1133">Transmembrane helix</keyword>
<reference evidence="17" key="2">
    <citation type="submission" date="2025-08" db="UniProtKB">
        <authorList>
            <consortium name="RefSeq"/>
        </authorList>
    </citation>
    <scope>IDENTIFICATION</scope>
    <source>
        <tissue evidence="17">Leaf</tissue>
    </source>
</reference>
<dbReference type="Gene3D" id="3.30.200.20">
    <property type="entry name" value="Phosphorylase Kinase, domain 1"/>
    <property type="match status" value="1"/>
</dbReference>
<evidence type="ECO:0000256" key="1">
    <source>
        <dbReference type="ARBA" id="ARBA00004370"/>
    </source>
</evidence>
<accession>A0A6J0LPM5</accession>
<dbReference type="Gene3D" id="1.10.510.10">
    <property type="entry name" value="Transferase(Phosphotransferase) domain 1"/>
    <property type="match status" value="1"/>
</dbReference>
<feature type="compositionally biased region" description="Polar residues" evidence="12">
    <location>
        <begin position="221"/>
        <end position="231"/>
    </location>
</feature>
<gene>
    <name evidence="17" type="primary">LOC108833296</name>
</gene>
<keyword evidence="6" id="KW-0677">Repeat</keyword>
<keyword evidence="2" id="KW-0597">Phosphoprotein</keyword>
<dbReference type="FunFam" id="3.30.200.20:FF:000307">
    <property type="entry name" value="pollen receptor-like kinase 1"/>
    <property type="match status" value="1"/>
</dbReference>
<keyword evidence="7 11" id="KW-0547">Nucleotide-binding</keyword>
<dbReference type="AlphaFoldDB" id="A0A6J0LPM5"/>
<dbReference type="GO" id="GO:0005524">
    <property type="term" value="F:ATP binding"/>
    <property type="evidence" value="ECO:0007669"/>
    <property type="project" value="UniProtKB-UniRule"/>
</dbReference>
<dbReference type="Pfam" id="PF00560">
    <property type="entry name" value="LRR_1"/>
    <property type="match status" value="2"/>
</dbReference>
<dbReference type="InterPro" id="IPR000719">
    <property type="entry name" value="Prot_kinase_dom"/>
</dbReference>
<dbReference type="GO" id="GO:0004672">
    <property type="term" value="F:protein kinase activity"/>
    <property type="evidence" value="ECO:0007669"/>
    <property type="project" value="InterPro"/>
</dbReference>
<evidence type="ECO:0000256" key="8">
    <source>
        <dbReference type="ARBA" id="ARBA00022840"/>
    </source>
</evidence>
<proteinExistence type="predicted"/>
<dbReference type="SUPFAM" id="SSF56112">
    <property type="entry name" value="Protein kinase-like (PK-like)"/>
    <property type="match status" value="1"/>
</dbReference>
<dbReference type="InterPro" id="IPR011009">
    <property type="entry name" value="Kinase-like_dom_sf"/>
</dbReference>
<protein>
    <submittedName>
        <fullName evidence="17">Inactive leucine-rich repeat receptor-like serine/threonine-protein kinase At5g24100</fullName>
    </submittedName>
</protein>
<evidence type="ECO:0000256" key="14">
    <source>
        <dbReference type="SAM" id="SignalP"/>
    </source>
</evidence>
<evidence type="ECO:0000256" key="2">
    <source>
        <dbReference type="ARBA" id="ARBA00022553"/>
    </source>
</evidence>
<evidence type="ECO:0000256" key="12">
    <source>
        <dbReference type="SAM" id="MobiDB-lite"/>
    </source>
</evidence>
<dbReference type="GeneID" id="108833296"/>
<feature type="domain" description="Protein kinase" evidence="15">
    <location>
        <begin position="347"/>
        <end position="619"/>
    </location>
</feature>
<dbReference type="Proteomes" id="UP000504610">
    <property type="component" value="Chromosome 9"/>
</dbReference>
<evidence type="ECO:0000256" key="13">
    <source>
        <dbReference type="SAM" id="Phobius"/>
    </source>
</evidence>
<evidence type="ECO:0000256" key="3">
    <source>
        <dbReference type="ARBA" id="ARBA00022614"/>
    </source>
</evidence>
<dbReference type="PANTHER" id="PTHR48010">
    <property type="entry name" value="OS05G0588300 PROTEIN"/>
    <property type="match status" value="1"/>
</dbReference>
<comment type="subcellular location">
    <subcellularLocation>
        <location evidence="1">Membrane</location>
    </subcellularLocation>
</comment>
<evidence type="ECO:0000256" key="5">
    <source>
        <dbReference type="ARBA" id="ARBA00022729"/>
    </source>
</evidence>
<evidence type="ECO:0000256" key="7">
    <source>
        <dbReference type="ARBA" id="ARBA00022741"/>
    </source>
</evidence>
<organism evidence="16 17">
    <name type="scientific">Raphanus sativus</name>
    <name type="common">Radish</name>
    <name type="synonym">Raphanus raphanistrum var. sativus</name>
    <dbReference type="NCBI Taxonomy" id="3726"/>
    <lineage>
        <taxon>Eukaryota</taxon>
        <taxon>Viridiplantae</taxon>
        <taxon>Streptophyta</taxon>
        <taxon>Embryophyta</taxon>
        <taxon>Tracheophyta</taxon>
        <taxon>Spermatophyta</taxon>
        <taxon>Magnoliopsida</taxon>
        <taxon>eudicotyledons</taxon>
        <taxon>Gunneridae</taxon>
        <taxon>Pentapetalae</taxon>
        <taxon>rosids</taxon>
        <taxon>malvids</taxon>
        <taxon>Brassicales</taxon>
        <taxon>Brassicaceae</taxon>
        <taxon>Brassiceae</taxon>
        <taxon>Raphanus</taxon>
    </lineage>
</organism>
<keyword evidence="8 11" id="KW-0067">ATP-binding</keyword>
<evidence type="ECO:0000256" key="9">
    <source>
        <dbReference type="ARBA" id="ARBA00022989"/>
    </source>
</evidence>
<evidence type="ECO:0000256" key="4">
    <source>
        <dbReference type="ARBA" id="ARBA00022692"/>
    </source>
</evidence>
<dbReference type="InterPro" id="IPR032675">
    <property type="entry name" value="LRR_dom_sf"/>
</dbReference>
<evidence type="ECO:0000313" key="16">
    <source>
        <dbReference type="Proteomes" id="UP000504610"/>
    </source>
</evidence>
<dbReference type="RefSeq" id="XP_018462230.2">
    <property type="nucleotide sequence ID" value="XM_018606728.2"/>
</dbReference>
<feature type="signal peptide" evidence="14">
    <location>
        <begin position="1"/>
        <end position="27"/>
    </location>
</feature>
<dbReference type="PROSITE" id="PS50011">
    <property type="entry name" value="PROTEIN_KINASE_DOM"/>
    <property type="match status" value="1"/>
</dbReference>
<feature type="transmembrane region" description="Helical" evidence="13">
    <location>
        <begin position="255"/>
        <end position="280"/>
    </location>
</feature>
<evidence type="ECO:0000256" key="11">
    <source>
        <dbReference type="PROSITE-ProRule" id="PRU10141"/>
    </source>
</evidence>
<dbReference type="InterPro" id="IPR001611">
    <property type="entry name" value="Leu-rich_rpt"/>
</dbReference>
<dbReference type="Pfam" id="PF07714">
    <property type="entry name" value="PK_Tyr_Ser-Thr"/>
    <property type="match status" value="1"/>
</dbReference>
<evidence type="ECO:0000256" key="10">
    <source>
        <dbReference type="ARBA" id="ARBA00023136"/>
    </source>
</evidence>
<feature type="chain" id="PRO_5040821372" evidence="14">
    <location>
        <begin position="28"/>
        <end position="622"/>
    </location>
</feature>
<evidence type="ECO:0000313" key="17">
    <source>
        <dbReference type="RefSeq" id="XP_018462230.2"/>
    </source>
</evidence>
<dbReference type="Pfam" id="PF13855">
    <property type="entry name" value="LRR_8"/>
    <property type="match status" value="1"/>
</dbReference>
<feature type="region of interest" description="Disordered" evidence="12">
    <location>
        <begin position="221"/>
        <end position="245"/>
    </location>
</feature>
<dbReference type="InterPro" id="IPR017441">
    <property type="entry name" value="Protein_kinase_ATP_BS"/>
</dbReference>
<feature type="binding site" evidence="11">
    <location>
        <position position="375"/>
    </location>
    <ligand>
        <name>ATP</name>
        <dbReference type="ChEBI" id="CHEBI:30616"/>
    </ligand>
</feature>
<name>A0A6J0LPM5_RAPSA</name>
<dbReference type="InterPro" id="IPR013210">
    <property type="entry name" value="LRR_N_plant-typ"/>
</dbReference>
<dbReference type="InterPro" id="IPR050994">
    <property type="entry name" value="At_inactive_RLKs"/>
</dbReference>